<evidence type="ECO:0008006" key="3">
    <source>
        <dbReference type="Google" id="ProtNLM"/>
    </source>
</evidence>
<organism evidence="1 2">
    <name type="scientific">Bacteroides cellulosilyticus</name>
    <dbReference type="NCBI Taxonomy" id="246787"/>
    <lineage>
        <taxon>Bacteria</taxon>
        <taxon>Pseudomonadati</taxon>
        <taxon>Bacteroidota</taxon>
        <taxon>Bacteroidia</taxon>
        <taxon>Bacteroidales</taxon>
        <taxon>Bacteroidaceae</taxon>
        <taxon>Bacteroides</taxon>
    </lineage>
</organism>
<evidence type="ECO:0000313" key="1">
    <source>
        <dbReference type="EMBL" id="ALJ60600.1"/>
    </source>
</evidence>
<dbReference type="Proteomes" id="UP000061809">
    <property type="component" value="Chromosome"/>
</dbReference>
<dbReference type="InterPro" id="IPR008969">
    <property type="entry name" value="CarboxyPept-like_regulatory"/>
</dbReference>
<evidence type="ECO:0000313" key="2">
    <source>
        <dbReference type="Proteomes" id="UP000061809"/>
    </source>
</evidence>
<dbReference type="RefSeq" id="WP_029426665.1">
    <property type="nucleotide sequence ID" value="NZ_CP012801.1"/>
</dbReference>
<accession>A0A0P0GRC0</accession>
<proteinExistence type="predicted"/>
<reference evidence="1 2" key="1">
    <citation type="journal article" date="2015" name="Science">
        <title>Genetic determinants of in vivo fitness and diet responsiveness in multiple human gut Bacteroides.</title>
        <authorList>
            <person name="Wu M."/>
            <person name="McNulty N.P."/>
            <person name="Rodionov D.A."/>
            <person name="Khoroshkin M.S."/>
            <person name="Griffin N.W."/>
            <person name="Cheng J."/>
            <person name="Latreille P."/>
            <person name="Kerstetter R.A."/>
            <person name="Terrapon N."/>
            <person name="Henrissat B."/>
            <person name="Osterman A.L."/>
            <person name="Gordon J.I."/>
        </authorList>
    </citation>
    <scope>NUCLEOTIDE SEQUENCE [LARGE SCALE GENOMIC DNA]</scope>
    <source>
        <strain evidence="1 2">WH2</strain>
    </source>
</reference>
<dbReference type="SUPFAM" id="SSF49464">
    <property type="entry name" value="Carboxypeptidase regulatory domain-like"/>
    <property type="match status" value="1"/>
</dbReference>
<dbReference type="AlphaFoldDB" id="A0A0P0GRC0"/>
<dbReference type="PATRIC" id="fig|246787.4.peg.3485"/>
<dbReference type="KEGG" id="bcel:BcellWH2_03367"/>
<name>A0A0P0GRC0_9BACE</name>
<sequence>MKKILFILFLLTSISIYAESKFTFKGEIVDYDTKESLSGAVINLYSGEKLVRSLYSDKNGNFEFTIVKPIDVIEVKFIGKLTLKIIGIDIYKEVVKDFFLKIPLFDNPFRFINYEKEPTLLQRQMEKEKRKLVLNGIRLDCNDKAKIKYSKKEDCQFVKFIDLINCKG</sequence>
<gene>
    <name evidence="1" type="ORF">BcellWH2_03367</name>
</gene>
<dbReference type="EMBL" id="CP012801">
    <property type="protein sequence ID" value="ALJ60600.1"/>
    <property type="molecule type" value="Genomic_DNA"/>
</dbReference>
<protein>
    <recommendedName>
        <fullName evidence="3">Carboxypeptidase-like regulatory domain-containing protein</fullName>
    </recommendedName>
</protein>